<protein>
    <submittedName>
        <fullName evidence="1">Uncharacterized protein</fullName>
    </submittedName>
</protein>
<accession>A0A4S2JAE0</accession>
<proteinExistence type="predicted"/>
<gene>
    <name evidence="1" type="ORF">DBV15_01213</name>
</gene>
<reference evidence="1 2" key="1">
    <citation type="journal article" date="2019" name="Philos. Trans. R. Soc. Lond., B, Biol. Sci.">
        <title>Ant behaviour and brain gene expression of defending hosts depend on the ecological success of the intruding social parasite.</title>
        <authorList>
            <person name="Kaur R."/>
            <person name="Stoldt M."/>
            <person name="Jongepier E."/>
            <person name="Feldmeyer B."/>
            <person name="Menzel F."/>
            <person name="Bornberg-Bauer E."/>
            <person name="Foitzik S."/>
        </authorList>
    </citation>
    <scope>NUCLEOTIDE SEQUENCE [LARGE SCALE GENOMIC DNA]</scope>
    <source>
        <tissue evidence="1">Whole body</tissue>
    </source>
</reference>
<sequence>MSKSLKLQPPTLIITSSENDSEEKLLNDNAINDAFLKVNLKENIDRGFSSGFDSSFDSSDESNNLLDNFANERKKFVIKCKQELNNSKLPEDFDQWTIKKQYDHLMNNISKYFPNIPESLRYVLPAIFENGDCRRETNAKPDWLIMDKFYRGQRFAQRYFSAIAISNLMGLMQIFSFSDGLKPLILSQKSNTPYRAFQRYLRTIRTFRNWYTSDPWYKGTPAYRDIQRVRKLHSVMRQKLCKKNFEEIDRESKIQNAWCPMLGKIKRDFANACPMAKNQQCPYTMTKTRSLNQGDMSGTQFACMGLIVLYPEQFGIHDASDKDLEAFCHLWRGLGYLLGIEDQYNFCHDSLKKVRQRTKDFIEHWVKPNFHTVTPEWEHMTTCLYEGVNYIANIIYYKVLLLKLCGIFGFSMPHLYNSFSLSEKILYALQKFLFSYMVKLPGVFSIMNAMLNACLDQAADFGRSKRDSLKKKSSKKIAEIITDLNR</sequence>
<name>A0A4S2JAE0_9HYME</name>
<dbReference type="PANTHER" id="PTHR37159">
    <property type="entry name" value="GH11867P"/>
    <property type="match status" value="1"/>
</dbReference>
<dbReference type="EMBL" id="QBLH01003980">
    <property type="protein sequence ID" value="TGZ31896.1"/>
    <property type="molecule type" value="Genomic_DNA"/>
</dbReference>
<keyword evidence="2" id="KW-1185">Reference proteome</keyword>
<comment type="caution">
    <text evidence="1">The sequence shown here is derived from an EMBL/GenBank/DDBJ whole genome shotgun (WGS) entry which is preliminary data.</text>
</comment>
<dbReference type="Proteomes" id="UP000310200">
    <property type="component" value="Unassembled WGS sequence"/>
</dbReference>
<dbReference type="STRING" id="300112.A0A4S2JAE0"/>
<organism evidence="1 2">
    <name type="scientific">Temnothorax longispinosus</name>
    <dbReference type="NCBI Taxonomy" id="300112"/>
    <lineage>
        <taxon>Eukaryota</taxon>
        <taxon>Metazoa</taxon>
        <taxon>Ecdysozoa</taxon>
        <taxon>Arthropoda</taxon>
        <taxon>Hexapoda</taxon>
        <taxon>Insecta</taxon>
        <taxon>Pterygota</taxon>
        <taxon>Neoptera</taxon>
        <taxon>Endopterygota</taxon>
        <taxon>Hymenoptera</taxon>
        <taxon>Apocrita</taxon>
        <taxon>Aculeata</taxon>
        <taxon>Formicoidea</taxon>
        <taxon>Formicidae</taxon>
        <taxon>Myrmicinae</taxon>
        <taxon>Temnothorax</taxon>
    </lineage>
</organism>
<dbReference type="PANTHER" id="PTHR37159:SF1">
    <property type="entry name" value="GH11867P"/>
    <property type="match status" value="1"/>
</dbReference>
<evidence type="ECO:0000313" key="1">
    <source>
        <dbReference type="EMBL" id="TGZ31896.1"/>
    </source>
</evidence>
<dbReference type="AlphaFoldDB" id="A0A4S2JAE0"/>
<evidence type="ECO:0000313" key="2">
    <source>
        <dbReference type="Proteomes" id="UP000310200"/>
    </source>
</evidence>